<keyword evidence="5" id="KW-1185">Reference proteome</keyword>
<sequence length="85" mass="9158">MPYEAAIRSLAYEWADFAHVNSVSPGYFGDGMGATDKELHHAYSQTVLGRFGGYHELKAAYLFLASDASSFVTGSDIVVDGGYSI</sequence>
<dbReference type="STRING" id="1890683.A0A427YVM2"/>
<dbReference type="PANTHER" id="PTHR43008">
    <property type="entry name" value="BENZIL REDUCTASE"/>
    <property type="match status" value="1"/>
</dbReference>
<dbReference type="GO" id="GO:0016616">
    <property type="term" value="F:oxidoreductase activity, acting on the CH-OH group of donors, NAD or NADP as acceptor"/>
    <property type="evidence" value="ECO:0007669"/>
    <property type="project" value="UniProtKB-ARBA"/>
</dbReference>
<keyword evidence="2" id="KW-0521">NADP</keyword>
<dbReference type="Gene3D" id="3.40.50.720">
    <property type="entry name" value="NAD(P)-binding Rossmann-like Domain"/>
    <property type="match status" value="1"/>
</dbReference>
<dbReference type="Proteomes" id="UP000279259">
    <property type="component" value="Unassembled WGS sequence"/>
</dbReference>
<proteinExistence type="inferred from homology"/>
<dbReference type="InterPro" id="IPR002347">
    <property type="entry name" value="SDR_fam"/>
</dbReference>
<reference evidence="4 5" key="1">
    <citation type="submission" date="2018-11" db="EMBL/GenBank/DDBJ databases">
        <title>Genome sequence of Saitozyma podzolica DSM 27192.</title>
        <authorList>
            <person name="Aliyu H."/>
            <person name="Gorte O."/>
            <person name="Ochsenreither K."/>
        </authorList>
    </citation>
    <scope>NUCLEOTIDE SEQUENCE [LARGE SCALE GENOMIC DNA]</scope>
    <source>
        <strain evidence="4 5">DSM 27192</strain>
    </source>
</reference>
<accession>A0A427YVM2</accession>
<name>A0A427YVM2_9TREE</name>
<gene>
    <name evidence="4" type="ORF">EHS25_000274</name>
</gene>
<protein>
    <submittedName>
        <fullName evidence="4">Uncharacterized protein</fullName>
    </submittedName>
</protein>
<evidence type="ECO:0000256" key="3">
    <source>
        <dbReference type="ARBA" id="ARBA00023002"/>
    </source>
</evidence>
<evidence type="ECO:0000256" key="2">
    <source>
        <dbReference type="ARBA" id="ARBA00022857"/>
    </source>
</evidence>
<evidence type="ECO:0000313" key="5">
    <source>
        <dbReference type="Proteomes" id="UP000279259"/>
    </source>
</evidence>
<dbReference type="GO" id="GO:0050664">
    <property type="term" value="F:oxidoreductase activity, acting on NAD(P)H, oxygen as acceptor"/>
    <property type="evidence" value="ECO:0007669"/>
    <property type="project" value="TreeGrafter"/>
</dbReference>
<dbReference type="OrthoDB" id="1888931at2759"/>
<dbReference type="AlphaFoldDB" id="A0A427YVM2"/>
<dbReference type="PANTHER" id="PTHR43008:SF13">
    <property type="entry name" value="L-XYLULOSE REDUCTASE-RELATED"/>
    <property type="match status" value="1"/>
</dbReference>
<comment type="similarity">
    <text evidence="1">Belongs to the short-chain dehydrogenases/reductases (SDR) family.</text>
</comment>
<comment type="caution">
    <text evidence="4">The sequence shown here is derived from an EMBL/GenBank/DDBJ whole genome shotgun (WGS) entry which is preliminary data.</text>
</comment>
<dbReference type="EMBL" id="RSCD01000001">
    <property type="protein sequence ID" value="RSH95188.1"/>
    <property type="molecule type" value="Genomic_DNA"/>
</dbReference>
<evidence type="ECO:0000256" key="1">
    <source>
        <dbReference type="ARBA" id="ARBA00006484"/>
    </source>
</evidence>
<dbReference type="Pfam" id="PF13561">
    <property type="entry name" value="adh_short_C2"/>
    <property type="match status" value="1"/>
</dbReference>
<keyword evidence="3" id="KW-0560">Oxidoreductase</keyword>
<dbReference type="InterPro" id="IPR036291">
    <property type="entry name" value="NAD(P)-bd_dom_sf"/>
</dbReference>
<evidence type="ECO:0000313" key="4">
    <source>
        <dbReference type="EMBL" id="RSH95188.1"/>
    </source>
</evidence>
<dbReference type="SUPFAM" id="SSF51735">
    <property type="entry name" value="NAD(P)-binding Rossmann-fold domains"/>
    <property type="match status" value="1"/>
</dbReference>
<organism evidence="4 5">
    <name type="scientific">Saitozyma podzolica</name>
    <dbReference type="NCBI Taxonomy" id="1890683"/>
    <lineage>
        <taxon>Eukaryota</taxon>
        <taxon>Fungi</taxon>
        <taxon>Dikarya</taxon>
        <taxon>Basidiomycota</taxon>
        <taxon>Agaricomycotina</taxon>
        <taxon>Tremellomycetes</taxon>
        <taxon>Tremellales</taxon>
        <taxon>Trimorphomycetaceae</taxon>
        <taxon>Saitozyma</taxon>
    </lineage>
</organism>